<dbReference type="SUPFAM" id="SSF50044">
    <property type="entry name" value="SH3-domain"/>
    <property type="match status" value="1"/>
</dbReference>
<dbReference type="Pfam" id="PF14604">
    <property type="entry name" value="SH3_9"/>
    <property type="match status" value="1"/>
</dbReference>
<keyword evidence="1 2" id="KW-0728">SH3 domain</keyword>
<reference evidence="6 7" key="1">
    <citation type="submission" date="2019-02" db="EMBL/GenBank/DDBJ databases">
        <title>Genome sequencing of the rare red list fungi Hericium alpestre (H. flagellum).</title>
        <authorList>
            <person name="Buettner E."/>
            <person name="Kellner H."/>
        </authorList>
    </citation>
    <scope>NUCLEOTIDE SEQUENCE [LARGE SCALE GENOMIC DNA]</scope>
    <source>
        <strain evidence="6 7">DSM 108284</strain>
    </source>
</reference>
<evidence type="ECO:0000313" key="6">
    <source>
        <dbReference type="EMBL" id="TFY76773.1"/>
    </source>
</evidence>
<feature type="domain" description="SH3" evidence="5">
    <location>
        <begin position="268"/>
        <end position="324"/>
    </location>
</feature>
<dbReference type="PROSITE" id="PS50002">
    <property type="entry name" value="SH3"/>
    <property type="match status" value="1"/>
</dbReference>
<dbReference type="InterPro" id="IPR036028">
    <property type="entry name" value="SH3-like_dom_sf"/>
</dbReference>
<dbReference type="Proteomes" id="UP000298061">
    <property type="component" value="Unassembled WGS sequence"/>
</dbReference>
<accession>A0A4Y9ZRV2</accession>
<dbReference type="STRING" id="135208.A0A4Y9ZRV2"/>
<evidence type="ECO:0000256" key="3">
    <source>
        <dbReference type="SAM" id="MobiDB-lite"/>
    </source>
</evidence>
<feature type="non-terminal residue" evidence="6">
    <location>
        <position position="324"/>
    </location>
</feature>
<feature type="compositionally biased region" description="Low complexity" evidence="3">
    <location>
        <begin position="200"/>
        <end position="213"/>
    </location>
</feature>
<protein>
    <recommendedName>
        <fullName evidence="5">SH3 domain-containing protein</fullName>
    </recommendedName>
</protein>
<keyword evidence="4" id="KW-0812">Transmembrane</keyword>
<keyword evidence="7" id="KW-1185">Reference proteome</keyword>
<gene>
    <name evidence="6" type="ORF">EWM64_g7239</name>
</gene>
<feature type="compositionally biased region" description="Pro residues" evidence="3">
    <location>
        <begin position="214"/>
        <end position="225"/>
    </location>
</feature>
<dbReference type="Gene3D" id="2.30.30.40">
    <property type="entry name" value="SH3 Domains"/>
    <property type="match status" value="1"/>
</dbReference>
<dbReference type="AlphaFoldDB" id="A0A4Y9ZRV2"/>
<dbReference type="OrthoDB" id="5340910at2759"/>
<keyword evidence="4" id="KW-1133">Transmembrane helix</keyword>
<proteinExistence type="predicted"/>
<evidence type="ECO:0000259" key="5">
    <source>
        <dbReference type="PROSITE" id="PS50002"/>
    </source>
</evidence>
<dbReference type="EMBL" id="SFCI01001099">
    <property type="protein sequence ID" value="TFY76773.1"/>
    <property type="molecule type" value="Genomic_DNA"/>
</dbReference>
<evidence type="ECO:0000256" key="4">
    <source>
        <dbReference type="SAM" id="Phobius"/>
    </source>
</evidence>
<organism evidence="6 7">
    <name type="scientific">Hericium alpestre</name>
    <dbReference type="NCBI Taxonomy" id="135208"/>
    <lineage>
        <taxon>Eukaryota</taxon>
        <taxon>Fungi</taxon>
        <taxon>Dikarya</taxon>
        <taxon>Basidiomycota</taxon>
        <taxon>Agaricomycotina</taxon>
        <taxon>Agaricomycetes</taxon>
        <taxon>Russulales</taxon>
        <taxon>Hericiaceae</taxon>
        <taxon>Hericium</taxon>
    </lineage>
</organism>
<feature type="transmembrane region" description="Helical" evidence="4">
    <location>
        <begin position="43"/>
        <end position="63"/>
    </location>
</feature>
<sequence>MAAAPLILKHKIATGILSARDAPTSSANPTPGVDGKLSTSVKALTGFFVVVVIVAIALLAWRIHVWRKRKAQKAAESRTNVSTVEKGFYDEKNAFDVSFDSDFTDIKAPSKATLLPPVPSTPGVGWVPQVKTILLPSGEIAPVPSAMTAPTRAPKNNEGSRDGHSPPPTYRVATSGFRVPPPPPPPASNLPDVPPPTPPATRRTSPKPSSRRTSPPPSIVIPPPRTPRETFDLPPIPSPRSASIPNKTHSSQSARIIPKTASMLSTKNLPRLMDVATAFTPARDDELPIRVGEVLRLLEEFEDEWCLVQRVGVANEKGVIPRFC</sequence>
<evidence type="ECO:0000256" key="2">
    <source>
        <dbReference type="PROSITE-ProRule" id="PRU00192"/>
    </source>
</evidence>
<evidence type="ECO:0000256" key="1">
    <source>
        <dbReference type="ARBA" id="ARBA00022443"/>
    </source>
</evidence>
<feature type="compositionally biased region" description="Pro residues" evidence="3">
    <location>
        <begin position="179"/>
        <end position="199"/>
    </location>
</feature>
<comment type="caution">
    <text evidence="6">The sequence shown here is derived from an EMBL/GenBank/DDBJ whole genome shotgun (WGS) entry which is preliminary data.</text>
</comment>
<evidence type="ECO:0000313" key="7">
    <source>
        <dbReference type="Proteomes" id="UP000298061"/>
    </source>
</evidence>
<name>A0A4Y9ZRV2_9AGAM</name>
<dbReference type="InterPro" id="IPR001452">
    <property type="entry name" value="SH3_domain"/>
</dbReference>
<feature type="region of interest" description="Disordered" evidence="3">
    <location>
        <begin position="141"/>
        <end position="254"/>
    </location>
</feature>
<keyword evidence="4" id="KW-0472">Membrane</keyword>